<dbReference type="InterPro" id="IPR000551">
    <property type="entry name" value="MerR-type_HTH_dom"/>
</dbReference>
<organism evidence="3 4">
    <name type="scientific">Longimicrobium terrae</name>
    <dbReference type="NCBI Taxonomy" id="1639882"/>
    <lineage>
        <taxon>Bacteria</taxon>
        <taxon>Pseudomonadati</taxon>
        <taxon>Gemmatimonadota</taxon>
        <taxon>Longimicrobiia</taxon>
        <taxon>Longimicrobiales</taxon>
        <taxon>Longimicrobiaceae</taxon>
        <taxon>Longimicrobium</taxon>
    </lineage>
</organism>
<dbReference type="InterPro" id="IPR047057">
    <property type="entry name" value="MerR_fam"/>
</dbReference>
<evidence type="ECO:0000256" key="1">
    <source>
        <dbReference type="ARBA" id="ARBA00023125"/>
    </source>
</evidence>
<evidence type="ECO:0000259" key="2">
    <source>
        <dbReference type="PROSITE" id="PS50937"/>
    </source>
</evidence>
<sequence>MRTWKVGELAKQTGLTVRTLHHYDQIGLLSPSHRTAAGHRLYAEDDVGRLQQIVSLRSLGFALDDIRAVLRDGMAPLEVVRMHAARLREQIQAQQRLADRLDRVAAGLHAAIRVSPDELIHAIEETTRMEQYYTPEQMQQLNQRREILGDDRIREVEGEWPRLMDEVRTEMRAGTDPATPRVQELARRWMGLLAEFTGGDPGIERSARAVWDSESTVNGMDAAEMREMMGYIGRAKAAGPTSEPGESRS</sequence>
<dbReference type="CDD" id="cd01106">
    <property type="entry name" value="HTH_TipAL-Mta"/>
    <property type="match status" value="1"/>
</dbReference>
<keyword evidence="1 3" id="KW-0238">DNA-binding</keyword>
<feature type="domain" description="HTH merR-type" evidence="2">
    <location>
        <begin position="3"/>
        <end position="72"/>
    </location>
</feature>
<dbReference type="EMBL" id="JACHIA010000005">
    <property type="protein sequence ID" value="MBB6070580.1"/>
    <property type="molecule type" value="Genomic_DNA"/>
</dbReference>
<dbReference type="InterPro" id="IPR012925">
    <property type="entry name" value="TipAS_dom"/>
</dbReference>
<name>A0A841GXU9_9BACT</name>
<dbReference type="SUPFAM" id="SSF46955">
    <property type="entry name" value="Putative DNA-binding domain"/>
    <property type="match status" value="1"/>
</dbReference>
<dbReference type="PROSITE" id="PS50937">
    <property type="entry name" value="HTH_MERR_2"/>
    <property type="match status" value="1"/>
</dbReference>
<dbReference type="SMART" id="SM00422">
    <property type="entry name" value="HTH_MERR"/>
    <property type="match status" value="1"/>
</dbReference>
<dbReference type="Pfam" id="PF13411">
    <property type="entry name" value="MerR_1"/>
    <property type="match status" value="1"/>
</dbReference>
<dbReference type="PRINTS" id="PR00040">
    <property type="entry name" value="HTHMERR"/>
</dbReference>
<dbReference type="PANTHER" id="PTHR30204:SF90">
    <property type="entry name" value="HTH-TYPE TRANSCRIPTIONAL ACTIVATOR MTA"/>
    <property type="match status" value="1"/>
</dbReference>
<proteinExistence type="predicted"/>
<dbReference type="GO" id="GO:0003700">
    <property type="term" value="F:DNA-binding transcription factor activity"/>
    <property type="evidence" value="ECO:0007669"/>
    <property type="project" value="InterPro"/>
</dbReference>
<reference evidence="3 4" key="1">
    <citation type="submission" date="2020-08" db="EMBL/GenBank/DDBJ databases">
        <title>Genomic Encyclopedia of Type Strains, Phase IV (KMG-IV): sequencing the most valuable type-strain genomes for metagenomic binning, comparative biology and taxonomic classification.</title>
        <authorList>
            <person name="Goeker M."/>
        </authorList>
    </citation>
    <scope>NUCLEOTIDE SEQUENCE [LARGE SCALE GENOMIC DNA]</scope>
    <source>
        <strain evidence="3 4">DSM 29007</strain>
    </source>
</reference>
<dbReference type="PANTHER" id="PTHR30204">
    <property type="entry name" value="REDOX-CYCLING DRUG-SENSING TRANSCRIPTIONAL ACTIVATOR SOXR"/>
    <property type="match status" value="1"/>
</dbReference>
<dbReference type="Gene3D" id="1.10.1660.10">
    <property type="match status" value="1"/>
</dbReference>
<dbReference type="PROSITE" id="PS00552">
    <property type="entry name" value="HTH_MERR_1"/>
    <property type="match status" value="1"/>
</dbReference>
<keyword evidence="4" id="KW-1185">Reference proteome</keyword>
<dbReference type="Pfam" id="PF07739">
    <property type="entry name" value="TipAS"/>
    <property type="match status" value="1"/>
</dbReference>
<dbReference type="Proteomes" id="UP000582837">
    <property type="component" value="Unassembled WGS sequence"/>
</dbReference>
<gene>
    <name evidence="3" type="ORF">HNQ61_002201</name>
</gene>
<comment type="caution">
    <text evidence="3">The sequence shown here is derived from an EMBL/GenBank/DDBJ whole genome shotgun (WGS) entry which is preliminary data.</text>
</comment>
<dbReference type="AlphaFoldDB" id="A0A841GXU9"/>
<dbReference type="GO" id="GO:0003677">
    <property type="term" value="F:DNA binding"/>
    <property type="evidence" value="ECO:0007669"/>
    <property type="project" value="UniProtKB-KW"/>
</dbReference>
<dbReference type="InterPro" id="IPR009061">
    <property type="entry name" value="DNA-bd_dom_put_sf"/>
</dbReference>
<evidence type="ECO:0000313" key="3">
    <source>
        <dbReference type="EMBL" id="MBB6070580.1"/>
    </source>
</evidence>
<accession>A0A841GXU9</accession>
<evidence type="ECO:0000313" key="4">
    <source>
        <dbReference type="Proteomes" id="UP000582837"/>
    </source>
</evidence>
<protein>
    <submittedName>
        <fullName evidence="3">DNA-binding transcriptional MerR regulator</fullName>
    </submittedName>
</protein>
<dbReference type="RefSeq" id="WP_170034412.1">
    <property type="nucleotide sequence ID" value="NZ_JABDTL010000001.1"/>
</dbReference>